<dbReference type="InterPro" id="IPR006558">
    <property type="entry name" value="LamG-like"/>
</dbReference>
<keyword evidence="6 9" id="KW-0472">Membrane</keyword>
<dbReference type="SMART" id="SM00560">
    <property type="entry name" value="LamGL"/>
    <property type="match status" value="1"/>
</dbReference>
<dbReference type="InterPro" id="IPR013320">
    <property type="entry name" value="ConA-like_dom_sf"/>
</dbReference>
<keyword evidence="3 9" id="KW-0812">Transmembrane</keyword>
<name>A0ABT3FNW4_9BACT</name>
<evidence type="ECO:0000256" key="7">
    <source>
        <dbReference type="ARBA" id="ARBA00023157"/>
    </source>
</evidence>
<dbReference type="SUPFAM" id="SSF49899">
    <property type="entry name" value="Concanavalin A-like lectins/glucanases"/>
    <property type="match status" value="1"/>
</dbReference>
<protein>
    <submittedName>
        <fullName evidence="12">DUF2341 domain-containing protein</fullName>
    </submittedName>
</protein>
<dbReference type="Proteomes" id="UP001207930">
    <property type="component" value="Unassembled WGS sequence"/>
</dbReference>
<comment type="similarity">
    <text evidence="8">Belongs to the exbB/tolQ family.</text>
</comment>
<dbReference type="Pfam" id="PF01618">
    <property type="entry name" value="MotA_ExbB"/>
    <property type="match status" value="1"/>
</dbReference>
<dbReference type="InterPro" id="IPR018765">
    <property type="entry name" value="DUF2341"/>
</dbReference>
<evidence type="ECO:0000256" key="4">
    <source>
        <dbReference type="ARBA" id="ARBA00022729"/>
    </source>
</evidence>
<dbReference type="InterPro" id="IPR002898">
    <property type="entry name" value="MotA_ExbB_proton_chnl"/>
</dbReference>
<feature type="domain" description="LamG-like jellyroll fold" evidence="11">
    <location>
        <begin position="205"/>
        <end position="323"/>
    </location>
</feature>
<evidence type="ECO:0000256" key="3">
    <source>
        <dbReference type="ARBA" id="ARBA00022692"/>
    </source>
</evidence>
<organism evidence="12 13">
    <name type="scientific">Luteolibacter flavescens</name>
    <dbReference type="NCBI Taxonomy" id="1859460"/>
    <lineage>
        <taxon>Bacteria</taxon>
        <taxon>Pseudomonadati</taxon>
        <taxon>Verrucomicrobiota</taxon>
        <taxon>Verrucomicrobiia</taxon>
        <taxon>Verrucomicrobiales</taxon>
        <taxon>Verrucomicrobiaceae</taxon>
        <taxon>Luteolibacter</taxon>
    </lineage>
</organism>
<feature type="chain" id="PRO_5045327546" evidence="10">
    <location>
        <begin position="20"/>
        <end position="617"/>
    </location>
</feature>
<evidence type="ECO:0000313" key="13">
    <source>
        <dbReference type="Proteomes" id="UP001207930"/>
    </source>
</evidence>
<evidence type="ECO:0000313" key="12">
    <source>
        <dbReference type="EMBL" id="MCW1884946.1"/>
    </source>
</evidence>
<reference evidence="12 13" key="1">
    <citation type="submission" date="2022-10" db="EMBL/GenBank/DDBJ databases">
        <title>Luteolibacter flavescens strain MCCC 1K03193, whole genome shotgun sequencing project.</title>
        <authorList>
            <person name="Zhao G."/>
            <person name="Shen L."/>
        </authorList>
    </citation>
    <scope>NUCLEOTIDE SEQUENCE [LARGE SCALE GENOMIC DNA]</scope>
    <source>
        <strain evidence="12 13">MCCC 1K03193</strain>
    </source>
</reference>
<gene>
    <name evidence="12" type="ORF">OKA04_09420</name>
</gene>
<dbReference type="EMBL" id="JAPDDS010000004">
    <property type="protein sequence ID" value="MCW1884946.1"/>
    <property type="molecule type" value="Genomic_DNA"/>
</dbReference>
<keyword evidence="8" id="KW-0813">Transport</keyword>
<dbReference type="RefSeq" id="WP_264500903.1">
    <property type="nucleotide sequence ID" value="NZ_JAPDDS010000004.1"/>
</dbReference>
<comment type="caution">
    <text evidence="12">The sequence shown here is derived from an EMBL/GenBank/DDBJ whole genome shotgun (WGS) entry which is preliminary data.</text>
</comment>
<keyword evidence="4 10" id="KW-0732">Signal</keyword>
<keyword evidence="2" id="KW-1003">Cell membrane</keyword>
<evidence type="ECO:0000256" key="6">
    <source>
        <dbReference type="ARBA" id="ARBA00023136"/>
    </source>
</evidence>
<keyword evidence="5 9" id="KW-1133">Transmembrane helix</keyword>
<sequence>MTLRLLSIPFLLAAAPLLAAEEGGGSWWNPAWTQRQKITIDAASDTKLPDATGAANILLRLHEGNFQFTAAAEGGADMRFVSEDGATVYPHQVEKYDSLMNEAFVWVKLPEVSPGSQTVANLYYGNAAPDAAAASTETYDADTAAIYHFAEASGNPADSTSNENNATTPGMAAEGSLVGNGLRLLGSGEPVSIPASPSLAWSEGQAATVSLWVNPSALAANAVILSRSEGGKSFRLVLDQGIPVVEIGGTRSTPGAPLTEKTWSHLAIVSAAGQVKLYVNGAEYSLAQVALPALNSPLAIGGAASFQGEIDELRFDKVARTAGWIKLAAVSQGTSDAAQRLVAIGQSETGEGGAGEEGHGGALEHVMLFGDIAKNMMFDGWIAIGVCVLMIIAGWTVAIKKFAYLNSIDKGTKEFMRLWKTLSSDLTALDHSCNTSVKSLGGKADPTTEALIRKSPLYEIYQIGSTEIRHRLEQDRAHRKGLTGRSIQAIRASLDGGLVHETHRLTSGLVYLTMSIAGGPYVGLLGTVVGVMITFAIIAKSGEVNVNSIAPGIASALLATVVGLIVAIPALFIYSYLNSRIKNAIAVMQVFIDEFVAKMAEFYQGSDNSGPVSKVIE</sequence>
<feature type="transmembrane region" description="Helical" evidence="9">
    <location>
        <begin position="509"/>
        <end position="537"/>
    </location>
</feature>
<feature type="transmembrane region" description="Helical" evidence="9">
    <location>
        <begin position="380"/>
        <end position="399"/>
    </location>
</feature>
<evidence type="ECO:0000256" key="2">
    <source>
        <dbReference type="ARBA" id="ARBA00022475"/>
    </source>
</evidence>
<evidence type="ECO:0000256" key="5">
    <source>
        <dbReference type="ARBA" id="ARBA00022989"/>
    </source>
</evidence>
<dbReference type="PANTHER" id="PTHR30625">
    <property type="entry name" value="PROTEIN TOLQ"/>
    <property type="match status" value="1"/>
</dbReference>
<comment type="subcellular location">
    <subcellularLocation>
        <location evidence="1">Cell membrane</location>
        <topology evidence="1">Multi-pass membrane protein</topology>
    </subcellularLocation>
    <subcellularLocation>
        <location evidence="8">Membrane</location>
        <topology evidence="8">Multi-pass membrane protein</topology>
    </subcellularLocation>
</comment>
<keyword evidence="13" id="KW-1185">Reference proteome</keyword>
<keyword evidence="7" id="KW-1015">Disulfide bond</keyword>
<feature type="signal peptide" evidence="10">
    <location>
        <begin position="1"/>
        <end position="19"/>
    </location>
</feature>
<evidence type="ECO:0000256" key="10">
    <source>
        <dbReference type="SAM" id="SignalP"/>
    </source>
</evidence>
<evidence type="ECO:0000256" key="9">
    <source>
        <dbReference type="SAM" id="Phobius"/>
    </source>
</evidence>
<keyword evidence="8" id="KW-0653">Protein transport</keyword>
<evidence type="ECO:0000259" key="11">
    <source>
        <dbReference type="SMART" id="SM00560"/>
    </source>
</evidence>
<accession>A0ABT3FNW4</accession>
<dbReference type="InterPro" id="IPR050790">
    <property type="entry name" value="ExbB/TolQ_transport"/>
</dbReference>
<proteinExistence type="inferred from homology"/>
<dbReference type="Pfam" id="PF10102">
    <property type="entry name" value="DUF2341"/>
    <property type="match status" value="1"/>
</dbReference>
<evidence type="ECO:0000256" key="8">
    <source>
        <dbReference type="RuleBase" id="RU004057"/>
    </source>
</evidence>
<evidence type="ECO:0000256" key="1">
    <source>
        <dbReference type="ARBA" id="ARBA00004651"/>
    </source>
</evidence>
<dbReference type="Pfam" id="PF13385">
    <property type="entry name" value="Laminin_G_3"/>
    <property type="match status" value="1"/>
</dbReference>
<dbReference type="Gene3D" id="2.60.120.200">
    <property type="match status" value="1"/>
</dbReference>
<feature type="transmembrane region" description="Helical" evidence="9">
    <location>
        <begin position="549"/>
        <end position="574"/>
    </location>
</feature>
<dbReference type="PANTHER" id="PTHR30625:SF3">
    <property type="entry name" value="TOL-PAL SYSTEM PROTEIN TOLQ"/>
    <property type="match status" value="1"/>
</dbReference>